<sequence length="185" mass="21251">MNEAVDRIQEWIERIQQYRPVEWDRLPEIYLYMDQVLTYMNKQLEPLARTEDTNLLTSSMINNYVKDGVLPRPEQKKYSREHLAMLTVICMLKPVLAIPDIDMLLKGLLEDNSSANMYERFCSAQSTALQDVCKRVESALPEGEAGLSRLAIELSIEADARRTTVERILSELDAAKKKKEDGNAE</sequence>
<dbReference type="RefSeq" id="WP_191362270.1">
    <property type="nucleotide sequence ID" value="NZ_JAKNHQ010000005.1"/>
</dbReference>
<proteinExistence type="predicted"/>
<organism evidence="1 2">
    <name type="scientific">Anaeromassilibacillus senegalensis</name>
    <dbReference type="NCBI Taxonomy" id="1673717"/>
    <lineage>
        <taxon>Bacteria</taxon>
        <taxon>Bacillati</taxon>
        <taxon>Bacillota</taxon>
        <taxon>Clostridia</taxon>
        <taxon>Eubacteriales</taxon>
        <taxon>Acutalibacteraceae</taxon>
        <taxon>Anaeromassilibacillus</taxon>
    </lineage>
</organism>
<evidence type="ECO:0000313" key="1">
    <source>
        <dbReference type="EMBL" id="MCG4610423.1"/>
    </source>
</evidence>
<dbReference type="Proteomes" id="UP001298681">
    <property type="component" value="Unassembled WGS sequence"/>
</dbReference>
<accession>A0ABS9MHX4</accession>
<dbReference type="InterPro" id="IPR014975">
    <property type="entry name" value="DUF1836"/>
</dbReference>
<dbReference type="EMBL" id="JAKNHQ010000005">
    <property type="protein sequence ID" value="MCG4610423.1"/>
    <property type="molecule type" value="Genomic_DNA"/>
</dbReference>
<dbReference type="PANTHER" id="PTHR40056:SF1">
    <property type="entry name" value="DUF1836 DOMAIN-CONTAINING PROTEIN"/>
    <property type="match status" value="1"/>
</dbReference>
<gene>
    <name evidence="1" type="ORF">L0P57_05695</name>
</gene>
<dbReference type="PANTHER" id="PTHR40056">
    <property type="entry name" value="HYPOTHETICAL CYTOSOLIC PROTEIN"/>
    <property type="match status" value="1"/>
</dbReference>
<keyword evidence="2" id="KW-1185">Reference proteome</keyword>
<dbReference type="Pfam" id="PF08876">
    <property type="entry name" value="DUF1836"/>
    <property type="match status" value="1"/>
</dbReference>
<reference evidence="1 2" key="1">
    <citation type="submission" date="2022-01" db="EMBL/GenBank/DDBJ databases">
        <title>Collection of gut derived symbiotic bacterial strains cultured from healthy donors.</title>
        <authorList>
            <person name="Lin H."/>
            <person name="Kohout C."/>
            <person name="Waligurski E."/>
            <person name="Pamer E.G."/>
        </authorList>
    </citation>
    <scope>NUCLEOTIDE SEQUENCE [LARGE SCALE GENOMIC DNA]</scope>
    <source>
        <strain evidence="1 2">DFI.7.58</strain>
    </source>
</reference>
<protein>
    <submittedName>
        <fullName evidence="1">DUF1836 domain-containing protein</fullName>
    </submittedName>
</protein>
<comment type="caution">
    <text evidence="1">The sequence shown here is derived from an EMBL/GenBank/DDBJ whole genome shotgun (WGS) entry which is preliminary data.</text>
</comment>
<evidence type="ECO:0000313" key="2">
    <source>
        <dbReference type="Proteomes" id="UP001298681"/>
    </source>
</evidence>
<name>A0ABS9MHX4_9FIRM</name>